<organism evidence="1 2">
    <name type="scientific">Timema podura</name>
    <name type="common">Walking stick</name>
    <dbReference type="NCBI Taxonomy" id="61482"/>
    <lineage>
        <taxon>Eukaryota</taxon>
        <taxon>Metazoa</taxon>
        <taxon>Ecdysozoa</taxon>
        <taxon>Arthropoda</taxon>
        <taxon>Hexapoda</taxon>
        <taxon>Insecta</taxon>
        <taxon>Pterygota</taxon>
        <taxon>Neoptera</taxon>
        <taxon>Polyneoptera</taxon>
        <taxon>Phasmatodea</taxon>
        <taxon>Timematodea</taxon>
        <taxon>Timematoidea</taxon>
        <taxon>Timematidae</taxon>
        <taxon>Timema</taxon>
    </lineage>
</organism>
<dbReference type="Proteomes" id="UP001153148">
    <property type="component" value="Unassembled WGS sequence"/>
</dbReference>
<sequence>MYDHCYSHRLGEAKEGWKRNFQQQELSAVAYVRVLTPSPILPLQCDTPDQVPSPANVSRTLTKLCHEVGDID</sequence>
<proteinExistence type="predicted"/>
<evidence type="ECO:0000313" key="1">
    <source>
        <dbReference type="EMBL" id="CAG2069310.1"/>
    </source>
</evidence>
<dbReference type="EMBL" id="CAJPIN010127975">
    <property type="protein sequence ID" value="CAG2069310.1"/>
    <property type="molecule type" value="Genomic_DNA"/>
</dbReference>
<comment type="caution">
    <text evidence="1">The sequence shown here is derived from an EMBL/GenBank/DDBJ whole genome shotgun (WGS) entry which is preliminary data.</text>
</comment>
<name>A0ABN7PST7_TIMPD</name>
<gene>
    <name evidence="1" type="ORF">TPAB3V08_LOCUS16252</name>
</gene>
<evidence type="ECO:0000313" key="2">
    <source>
        <dbReference type="Proteomes" id="UP001153148"/>
    </source>
</evidence>
<reference evidence="1" key="1">
    <citation type="submission" date="2021-03" db="EMBL/GenBank/DDBJ databases">
        <authorList>
            <person name="Tran Van P."/>
        </authorList>
    </citation>
    <scope>NUCLEOTIDE SEQUENCE</scope>
</reference>
<protein>
    <submittedName>
        <fullName evidence="1">Uncharacterized protein</fullName>
    </submittedName>
</protein>
<keyword evidence="2" id="KW-1185">Reference proteome</keyword>
<accession>A0ABN7PST7</accession>